<comment type="caution">
    <text evidence="1">The sequence shown here is derived from an EMBL/GenBank/DDBJ whole genome shotgun (WGS) entry which is preliminary data.</text>
</comment>
<dbReference type="AlphaFoldDB" id="A0A699VK20"/>
<accession>A0A699VK20</accession>
<gene>
    <name evidence="1" type="ORF">Tci_907951</name>
</gene>
<feature type="non-terminal residue" evidence="1">
    <location>
        <position position="1"/>
    </location>
</feature>
<sequence length="49" mass="5772">LARSCSNYDLELEVSSAEKTIQDAERIEQWVDHLHLCQTPDMRVRLSER</sequence>
<name>A0A699VK20_TANCI</name>
<protein>
    <submittedName>
        <fullName evidence="1">Uncharacterized protein</fullName>
    </submittedName>
</protein>
<proteinExistence type="predicted"/>
<evidence type="ECO:0000313" key="1">
    <source>
        <dbReference type="EMBL" id="GFD35982.1"/>
    </source>
</evidence>
<reference evidence="1" key="1">
    <citation type="journal article" date="2019" name="Sci. Rep.">
        <title>Draft genome of Tanacetum cinerariifolium, the natural source of mosquito coil.</title>
        <authorList>
            <person name="Yamashiro T."/>
            <person name="Shiraishi A."/>
            <person name="Satake H."/>
            <person name="Nakayama K."/>
        </authorList>
    </citation>
    <scope>NUCLEOTIDE SEQUENCE</scope>
</reference>
<organism evidence="1">
    <name type="scientific">Tanacetum cinerariifolium</name>
    <name type="common">Dalmatian daisy</name>
    <name type="synonym">Chrysanthemum cinerariifolium</name>
    <dbReference type="NCBI Taxonomy" id="118510"/>
    <lineage>
        <taxon>Eukaryota</taxon>
        <taxon>Viridiplantae</taxon>
        <taxon>Streptophyta</taxon>
        <taxon>Embryophyta</taxon>
        <taxon>Tracheophyta</taxon>
        <taxon>Spermatophyta</taxon>
        <taxon>Magnoliopsida</taxon>
        <taxon>eudicotyledons</taxon>
        <taxon>Gunneridae</taxon>
        <taxon>Pentapetalae</taxon>
        <taxon>asterids</taxon>
        <taxon>campanulids</taxon>
        <taxon>Asterales</taxon>
        <taxon>Asteraceae</taxon>
        <taxon>Asteroideae</taxon>
        <taxon>Anthemideae</taxon>
        <taxon>Anthemidinae</taxon>
        <taxon>Tanacetum</taxon>
    </lineage>
</organism>
<dbReference type="EMBL" id="BKCJ011465648">
    <property type="protein sequence ID" value="GFD35982.1"/>
    <property type="molecule type" value="Genomic_DNA"/>
</dbReference>